<dbReference type="AlphaFoldDB" id="A0A4S4EA20"/>
<feature type="region of interest" description="Disordered" evidence="1">
    <location>
        <begin position="1"/>
        <end position="34"/>
    </location>
</feature>
<evidence type="ECO:0000313" key="3">
    <source>
        <dbReference type="Proteomes" id="UP000306102"/>
    </source>
</evidence>
<dbReference type="STRING" id="542762.A0A4S4EA20"/>
<keyword evidence="3" id="KW-1185">Reference proteome</keyword>
<sequence length="481" mass="53070">MDEEARLRELSVVEESELMMGGSEEGAAREDGSVRRLCLGEPEGGGACKEDSCRGDDEVKRVEQPKALQNKVNSAPIRRNKLKEIGEASRRQKTLRQWILHKLRKRFLKSTMNLRKGAVFRSAVAALSLSMVSKSSRGCLWISKAEASIQIVKVLGVDCDGKEGEVMSKLEELEATDKRKEFIEFSSLGVPAAVCLCLLMRSVFGTLVHNWYDGAGLNLLIGDCQGGCQSKTDLLCACCAKTDLEVWIKSDVFVRRSPGQQRFNACLSWVQYSVLAIELNSDEGAAVVLLQPSCCSCAGLNTEAVLGYEVRKEGAPHNCLDDTTAAMKLVLAKIESGFDNAIPLVREGVPEIKKSKLLLHRIPVNVPDEELHKIIPGDFTIEIRVRISITVDSYGLPQKCISFQYDSGSIDSFCVRKMTSEDFLGQVSSRKRPFQAEETTTGESKKLKSCQEAGEQTKAGSNLCDGHLKEIERLKQELRQG</sequence>
<organism evidence="2 3">
    <name type="scientific">Camellia sinensis var. sinensis</name>
    <name type="common">China tea</name>
    <dbReference type="NCBI Taxonomy" id="542762"/>
    <lineage>
        <taxon>Eukaryota</taxon>
        <taxon>Viridiplantae</taxon>
        <taxon>Streptophyta</taxon>
        <taxon>Embryophyta</taxon>
        <taxon>Tracheophyta</taxon>
        <taxon>Spermatophyta</taxon>
        <taxon>Magnoliopsida</taxon>
        <taxon>eudicotyledons</taxon>
        <taxon>Gunneridae</taxon>
        <taxon>Pentapetalae</taxon>
        <taxon>asterids</taxon>
        <taxon>Ericales</taxon>
        <taxon>Theaceae</taxon>
        <taxon>Camellia</taxon>
    </lineage>
</organism>
<comment type="caution">
    <text evidence="2">The sequence shown here is derived from an EMBL/GenBank/DDBJ whole genome shotgun (WGS) entry which is preliminary data.</text>
</comment>
<dbReference type="EMBL" id="SDRB02006152">
    <property type="protein sequence ID" value="THG12982.1"/>
    <property type="molecule type" value="Genomic_DNA"/>
</dbReference>
<gene>
    <name evidence="2" type="ORF">TEA_027129</name>
</gene>
<evidence type="ECO:0000256" key="1">
    <source>
        <dbReference type="SAM" id="MobiDB-lite"/>
    </source>
</evidence>
<proteinExistence type="predicted"/>
<evidence type="ECO:0008006" key="4">
    <source>
        <dbReference type="Google" id="ProtNLM"/>
    </source>
</evidence>
<accession>A0A4S4EA20</accession>
<feature type="compositionally biased region" description="Basic and acidic residues" evidence="1">
    <location>
        <begin position="1"/>
        <end position="11"/>
    </location>
</feature>
<feature type="region of interest" description="Disordered" evidence="1">
    <location>
        <begin position="430"/>
        <end position="453"/>
    </location>
</feature>
<name>A0A4S4EA20_CAMSN</name>
<protein>
    <recommendedName>
        <fullName evidence="4">Exonuclease domain-containing protein</fullName>
    </recommendedName>
</protein>
<evidence type="ECO:0000313" key="2">
    <source>
        <dbReference type="EMBL" id="THG12982.1"/>
    </source>
</evidence>
<reference evidence="2 3" key="1">
    <citation type="journal article" date="2018" name="Proc. Natl. Acad. Sci. U.S.A.">
        <title>Draft genome sequence of Camellia sinensis var. sinensis provides insights into the evolution of the tea genome and tea quality.</title>
        <authorList>
            <person name="Wei C."/>
            <person name="Yang H."/>
            <person name="Wang S."/>
            <person name="Zhao J."/>
            <person name="Liu C."/>
            <person name="Gao L."/>
            <person name="Xia E."/>
            <person name="Lu Y."/>
            <person name="Tai Y."/>
            <person name="She G."/>
            <person name="Sun J."/>
            <person name="Cao H."/>
            <person name="Tong W."/>
            <person name="Gao Q."/>
            <person name="Li Y."/>
            <person name="Deng W."/>
            <person name="Jiang X."/>
            <person name="Wang W."/>
            <person name="Chen Q."/>
            <person name="Zhang S."/>
            <person name="Li H."/>
            <person name="Wu J."/>
            <person name="Wang P."/>
            <person name="Li P."/>
            <person name="Shi C."/>
            <person name="Zheng F."/>
            <person name="Jian J."/>
            <person name="Huang B."/>
            <person name="Shan D."/>
            <person name="Shi M."/>
            <person name="Fang C."/>
            <person name="Yue Y."/>
            <person name="Li F."/>
            <person name="Li D."/>
            <person name="Wei S."/>
            <person name="Han B."/>
            <person name="Jiang C."/>
            <person name="Yin Y."/>
            <person name="Xia T."/>
            <person name="Zhang Z."/>
            <person name="Bennetzen J.L."/>
            <person name="Zhao S."/>
            <person name="Wan X."/>
        </authorList>
    </citation>
    <scope>NUCLEOTIDE SEQUENCE [LARGE SCALE GENOMIC DNA]</scope>
    <source>
        <strain evidence="3">cv. Shuchazao</strain>
        <tissue evidence="2">Leaf</tissue>
    </source>
</reference>
<dbReference type="Proteomes" id="UP000306102">
    <property type="component" value="Unassembled WGS sequence"/>
</dbReference>